<sequence length="132" mass="13960">MTSTPALWTRHPGVRAGRRSRATDHAANLLLGVIIAGGVGVLVFFRHSGAATMAVLALSVLAVLESAMVLTALRRADRIAAEVALHQLGAERGAAALARDLRDELARLHQEVARLAAQTAIAAQPRPHDVIR</sequence>
<keyword evidence="1" id="KW-1133">Transmembrane helix</keyword>
<protein>
    <submittedName>
        <fullName evidence="2">Uncharacterized protein</fullName>
    </submittedName>
</protein>
<evidence type="ECO:0000313" key="3">
    <source>
        <dbReference type="Proteomes" id="UP001597183"/>
    </source>
</evidence>
<gene>
    <name evidence="2" type="ORF">ACFQ5G_02805</name>
</gene>
<dbReference type="Proteomes" id="UP001597183">
    <property type="component" value="Unassembled WGS sequence"/>
</dbReference>
<organism evidence="2 3">
    <name type="scientific">Actinoplanes sichuanensis</name>
    <dbReference type="NCBI Taxonomy" id="512349"/>
    <lineage>
        <taxon>Bacteria</taxon>
        <taxon>Bacillati</taxon>
        <taxon>Actinomycetota</taxon>
        <taxon>Actinomycetes</taxon>
        <taxon>Micromonosporales</taxon>
        <taxon>Micromonosporaceae</taxon>
        <taxon>Actinoplanes</taxon>
    </lineage>
</organism>
<evidence type="ECO:0000313" key="2">
    <source>
        <dbReference type="EMBL" id="MFD1364269.1"/>
    </source>
</evidence>
<evidence type="ECO:0000256" key="1">
    <source>
        <dbReference type="SAM" id="Phobius"/>
    </source>
</evidence>
<keyword evidence="3" id="KW-1185">Reference proteome</keyword>
<keyword evidence="1" id="KW-0812">Transmembrane</keyword>
<keyword evidence="1" id="KW-0472">Membrane</keyword>
<dbReference type="EMBL" id="JBHTMK010000004">
    <property type="protein sequence ID" value="MFD1364269.1"/>
    <property type="molecule type" value="Genomic_DNA"/>
</dbReference>
<comment type="caution">
    <text evidence="2">The sequence shown here is derived from an EMBL/GenBank/DDBJ whole genome shotgun (WGS) entry which is preliminary data.</text>
</comment>
<accession>A0ABW4A0Z3</accession>
<feature type="transmembrane region" description="Helical" evidence="1">
    <location>
        <begin position="26"/>
        <end position="45"/>
    </location>
</feature>
<reference evidence="3" key="1">
    <citation type="journal article" date="2019" name="Int. J. Syst. Evol. Microbiol.">
        <title>The Global Catalogue of Microorganisms (GCM) 10K type strain sequencing project: providing services to taxonomists for standard genome sequencing and annotation.</title>
        <authorList>
            <consortium name="The Broad Institute Genomics Platform"/>
            <consortium name="The Broad Institute Genome Sequencing Center for Infectious Disease"/>
            <person name="Wu L."/>
            <person name="Ma J."/>
        </authorList>
    </citation>
    <scope>NUCLEOTIDE SEQUENCE [LARGE SCALE GENOMIC DNA]</scope>
    <source>
        <strain evidence="3">CCM 7526</strain>
    </source>
</reference>
<dbReference type="RefSeq" id="WP_317793816.1">
    <property type="nucleotide sequence ID" value="NZ_AP028461.1"/>
</dbReference>
<feature type="transmembrane region" description="Helical" evidence="1">
    <location>
        <begin position="51"/>
        <end position="73"/>
    </location>
</feature>
<name>A0ABW4A0Z3_9ACTN</name>
<proteinExistence type="predicted"/>